<evidence type="ECO:0000313" key="2">
    <source>
        <dbReference type="Proteomes" id="UP001500843"/>
    </source>
</evidence>
<proteinExistence type="predicted"/>
<evidence type="ECO:0000313" key="1">
    <source>
        <dbReference type="EMBL" id="GAA4713974.1"/>
    </source>
</evidence>
<accession>A0ABP8XSQ9</accession>
<comment type="caution">
    <text evidence="1">The sequence shown here is derived from an EMBL/GenBank/DDBJ whole genome shotgun (WGS) entry which is preliminary data.</text>
</comment>
<dbReference type="Proteomes" id="UP001500843">
    <property type="component" value="Unassembled WGS sequence"/>
</dbReference>
<keyword evidence="2" id="KW-1185">Reference proteome</keyword>
<organism evidence="1 2">
    <name type="scientific">Promicromonospora umidemergens</name>
    <dbReference type="NCBI Taxonomy" id="629679"/>
    <lineage>
        <taxon>Bacteria</taxon>
        <taxon>Bacillati</taxon>
        <taxon>Actinomycetota</taxon>
        <taxon>Actinomycetes</taxon>
        <taxon>Micrococcales</taxon>
        <taxon>Promicromonosporaceae</taxon>
        <taxon>Promicromonospora</taxon>
    </lineage>
</organism>
<sequence>MVVHLDGATTQADALRVCGTAEFGDKARATAAYVESDDPGVDRRFINTLCEFGHPVILTRNQGKVV</sequence>
<reference evidence="2" key="1">
    <citation type="journal article" date="2019" name="Int. J. Syst. Evol. Microbiol.">
        <title>The Global Catalogue of Microorganisms (GCM) 10K type strain sequencing project: providing services to taxonomists for standard genome sequencing and annotation.</title>
        <authorList>
            <consortium name="The Broad Institute Genomics Platform"/>
            <consortium name="The Broad Institute Genome Sequencing Center for Infectious Disease"/>
            <person name="Wu L."/>
            <person name="Ma J."/>
        </authorList>
    </citation>
    <scope>NUCLEOTIDE SEQUENCE [LARGE SCALE GENOMIC DNA]</scope>
    <source>
        <strain evidence="2">JCM 17975</strain>
    </source>
</reference>
<dbReference type="EMBL" id="BAABHM010000018">
    <property type="protein sequence ID" value="GAA4713974.1"/>
    <property type="molecule type" value="Genomic_DNA"/>
</dbReference>
<name>A0ABP8XSQ9_9MICO</name>
<protein>
    <submittedName>
        <fullName evidence="1">Uncharacterized protein</fullName>
    </submittedName>
</protein>
<gene>
    <name evidence="1" type="ORF">GCM10023198_41340</name>
</gene>